<proteinExistence type="inferred from homology"/>
<evidence type="ECO:0000256" key="6">
    <source>
        <dbReference type="ARBA" id="ARBA00023163"/>
    </source>
</evidence>
<protein>
    <recommendedName>
        <fullName evidence="8">Mediator of RNA polymerase II transcription subunit 8</fullName>
    </recommendedName>
    <alternativeName>
        <fullName evidence="8">Mediator complex subunit 8</fullName>
    </alternativeName>
</protein>
<dbReference type="GO" id="GO:0016592">
    <property type="term" value="C:mediator complex"/>
    <property type="evidence" value="ECO:0007669"/>
    <property type="project" value="InterPro"/>
</dbReference>
<evidence type="ECO:0000256" key="1">
    <source>
        <dbReference type="ARBA" id="ARBA00004123"/>
    </source>
</evidence>
<dbReference type="EMBL" id="VIIS01000693">
    <property type="protein sequence ID" value="KAF0306079.1"/>
    <property type="molecule type" value="Genomic_DNA"/>
</dbReference>
<dbReference type="PANTHER" id="PTHR13074">
    <property type="entry name" value="MEDIATOR OF RNA POLYMERASE II TRANSCRIPTION SUBUNIT 8"/>
    <property type="match status" value="1"/>
</dbReference>
<evidence type="ECO:0000256" key="3">
    <source>
        <dbReference type="ARBA" id="ARBA00011837"/>
    </source>
</evidence>
<keyword evidence="4 8" id="KW-0805">Transcription regulation</keyword>
<dbReference type="AlphaFoldDB" id="A0A6A4WLG9"/>
<dbReference type="GO" id="GO:0070847">
    <property type="term" value="C:core mediator complex"/>
    <property type="evidence" value="ECO:0007669"/>
    <property type="project" value="TreeGrafter"/>
</dbReference>
<evidence type="ECO:0000256" key="2">
    <source>
        <dbReference type="ARBA" id="ARBA00005716"/>
    </source>
</evidence>
<comment type="caution">
    <text evidence="9">The sequence shown here is derived from an EMBL/GenBank/DDBJ whole genome shotgun (WGS) entry which is preliminary data.</text>
</comment>
<comment type="function">
    <text evidence="8">Component of the Mediator complex, a coactivator involved in the regulated transcription of nearly all RNA polymerase II-dependent genes. Mediator functions as a bridge to convey information from gene-specific regulatory proteins to the basal RNA polymerase II transcription machinery. Mediator is recruited to promoters by direct interactions with regulatory proteins and serves as a scaffold for the assembly of a functional preinitiation complex with RNA polymerase II and the general transcription factors.</text>
</comment>
<dbReference type="GO" id="GO:0000978">
    <property type="term" value="F:RNA polymerase II cis-regulatory region sequence-specific DNA binding"/>
    <property type="evidence" value="ECO:0007669"/>
    <property type="project" value="TreeGrafter"/>
</dbReference>
<dbReference type="GO" id="GO:0003712">
    <property type="term" value="F:transcription coregulator activity"/>
    <property type="evidence" value="ECO:0007669"/>
    <property type="project" value="InterPro"/>
</dbReference>
<dbReference type="Proteomes" id="UP000440578">
    <property type="component" value="Unassembled WGS sequence"/>
</dbReference>
<keyword evidence="10" id="KW-1185">Reference proteome</keyword>
<comment type="subunit">
    <text evidence="3 8">Component of the Mediator complex.</text>
</comment>
<reference evidence="9 10" key="1">
    <citation type="submission" date="2019-07" db="EMBL/GenBank/DDBJ databases">
        <title>Draft genome assembly of a fouling barnacle, Amphibalanus amphitrite (Darwin, 1854): The first reference genome for Thecostraca.</title>
        <authorList>
            <person name="Kim W."/>
        </authorList>
    </citation>
    <scope>NUCLEOTIDE SEQUENCE [LARGE SCALE GENOMIC DNA]</scope>
    <source>
        <strain evidence="9">SNU_AA5</strain>
        <tissue evidence="9">Soma without cirri and trophi</tissue>
    </source>
</reference>
<evidence type="ECO:0000313" key="10">
    <source>
        <dbReference type="Proteomes" id="UP000440578"/>
    </source>
</evidence>
<dbReference type="InterPro" id="IPR019364">
    <property type="entry name" value="Mediatior_Med8_fun/met"/>
</dbReference>
<evidence type="ECO:0000256" key="5">
    <source>
        <dbReference type="ARBA" id="ARBA00023159"/>
    </source>
</evidence>
<dbReference type="PANTHER" id="PTHR13074:SF9">
    <property type="entry name" value="MEDIATOR OF RNA POLYMERASE II TRANSCRIPTION SUBUNIT 8"/>
    <property type="match status" value="1"/>
</dbReference>
<dbReference type="Gene3D" id="1.20.58.1710">
    <property type="match status" value="1"/>
</dbReference>
<gene>
    <name evidence="8 9" type="primary">MED8</name>
    <name evidence="9" type="ORF">FJT64_022390</name>
</gene>
<evidence type="ECO:0000256" key="8">
    <source>
        <dbReference type="RuleBase" id="RU364144"/>
    </source>
</evidence>
<comment type="subcellular location">
    <subcellularLocation>
        <location evidence="1 8">Nucleus</location>
    </subcellularLocation>
</comment>
<name>A0A6A4WLG9_AMPAM</name>
<dbReference type="OrthoDB" id="10604671at2759"/>
<dbReference type="GO" id="GO:0006357">
    <property type="term" value="P:regulation of transcription by RNA polymerase II"/>
    <property type="evidence" value="ECO:0007669"/>
    <property type="project" value="InterPro"/>
</dbReference>
<keyword evidence="5 8" id="KW-0010">Activator</keyword>
<dbReference type="Pfam" id="PF10232">
    <property type="entry name" value="Med8"/>
    <property type="match status" value="1"/>
</dbReference>
<sequence length="215" mass="24036">MSMQREEKALDAALDAFSQRLNDLKQSIGQTLQKLEAGHEHMSWPSLLDSFALLSGQLNNLLRVLKNEKTPLLRNRVTLPLLLSPERDEQLVRLTEGRVPAFAHDLVPHYLRTKHDPMVEERLQMVESKAASISADAAQKQVTAMNKVVNNLLDTIQQSREDWESESARAQLSQTSSVADTQQLIAAIGTVPQVNKAPSSIKTNIKANIQTHPYK</sequence>
<evidence type="ECO:0000313" key="9">
    <source>
        <dbReference type="EMBL" id="KAF0306079.1"/>
    </source>
</evidence>
<organism evidence="9 10">
    <name type="scientific">Amphibalanus amphitrite</name>
    <name type="common">Striped barnacle</name>
    <name type="synonym">Balanus amphitrite</name>
    <dbReference type="NCBI Taxonomy" id="1232801"/>
    <lineage>
        <taxon>Eukaryota</taxon>
        <taxon>Metazoa</taxon>
        <taxon>Ecdysozoa</taxon>
        <taxon>Arthropoda</taxon>
        <taxon>Crustacea</taxon>
        <taxon>Multicrustacea</taxon>
        <taxon>Cirripedia</taxon>
        <taxon>Thoracica</taxon>
        <taxon>Thoracicalcarea</taxon>
        <taxon>Balanomorpha</taxon>
        <taxon>Balanoidea</taxon>
        <taxon>Balanidae</taxon>
        <taxon>Amphibalaninae</taxon>
        <taxon>Amphibalanus</taxon>
    </lineage>
</organism>
<accession>A0A6A4WLG9</accession>
<keyword evidence="7 8" id="KW-0539">Nucleus</keyword>
<evidence type="ECO:0000256" key="4">
    <source>
        <dbReference type="ARBA" id="ARBA00023015"/>
    </source>
</evidence>
<evidence type="ECO:0000256" key="7">
    <source>
        <dbReference type="ARBA" id="ARBA00023242"/>
    </source>
</evidence>
<keyword evidence="6 8" id="KW-0804">Transcription</keyword>
<comment type="similarity">
    <text evidence="2 8">Belongs to the Mediator complex subunit 8 family.</text>
</comment>